<feature type="region of interest" description="Disordered" evidence="1">
    <location>
        <begin position="192"/>
        <end position="216"/>
    </location>
</feature>
<evidence type="ECO:0000256" key="1">
    <source>
        <dbReference type="SAM" id="MobiDB-lite"/>
    </source>
</evidence>
<gene>
    <name evidence="2" type="ORF">DFP98_16310</name>
</gene>
<dbReference type="RefSeq" id="WP_116065917.1">
    <property type="nucleotide sequence ID" value="NZ_QRDZ01000063.1"/>
</dbReference>
<evidence type="ECO:0000313" key="2">
    <source>
        <dbReference type="EMBL" id="RED51781.1"/>
    </source>
</evidence>
<sequence length="216" mass="25650">MEGIVVNPEVQRICALFHYGWISKESVGTLEKNLTLYREVQQTLAMMGYELINFPNCEWYVIRLKKQFDDDAFEKFQRKNNGFNKRHMALITILFIKLIMPRLTGNYGNQEVYTTLDELTLNYGDKFRFRRMSPRHSIESLIKMLKKHWFVIEVDYRYYAGPAMFMLHYHEYLQGVTQDMLQEMMDATQQVTRDLSEDQQRTATEADLTVEGEPSE</sequence>
<protein>
    <submittedName>
        <fullName evidence="2">Uncharacterized protein</fullName>
    </submittedName>
</protein>
<proteinExistence type="predicted"/>
<name>A0A3D9HR53_9BACL</name>
<comment type="caution">
    <text evidence="2">The sequence shown here is derived from an EMBL/GenBank/DDBJ whole genome shotgun (WGS) entry which is preliminary data.</text>
</comment>
<dbReference type="Proteomes" id="UP000256977">
    <property type="component" value="Unassembled WGS sequence"/>
</dbReference>
<dbReference type="EMBL" id="QRDZ01000063">
    <property type="protein sequence ID" value="RED51781.1"/>
    <property type="molecule type" value="Genomic_DNA"/>
</dbReference>
<dbReference type="OrthoDB" id="2679907at2"/>
<reference evidence="2 3" key="1">
    <citation type="submission" date="2018-07" db="EMBL/GenBank/DDBJ databases">
        <title>Genomic Encyclopedia of Type Strains, Phase III (KMG-III): the genomes of soil and plant-associated and newly described type strains.</title>
        <authorList>
            <person name="Whitman W."/>
        </authorList>
    </citation>
    <scope>NUCLEOTIDE SEQUENCE [LARGE SCALE GENOMIC DNA]</scope>
    <source>
        <strain evidence="2 3">CECT 7287</strain>
    </source>
</reference>
<accession>A0A3D9HR53</accession>
<keyword evidence="3" id="KW-1185">Reference proteome</keyword>
<organism evidence="2 3">
    <name type="scientific">Cohnella phaseoli</name>
    <dbReference type="NCBI Taxonomy" id="456490"/>
    <lineage>
        <taxon>Bacteria</taxon>
        <taxon>Bacillati</taxon>
        <taxon>Bacillota</taxon>
        <taxon>Bacilli</taxon>
        <taxon>Bacillales</taxon>
        <taxon>Paenibacillaceae</taxon>
        <taxon>Cohnella</taxon>
    </lineage>
</organism>
<evidence type="ECO:0000313" key="3">
    <source>
        <dbReference type="Proteomes" id="UP000256977"/>
    </source>
</evidence>
<dbReference type="AlphaFoldDB" id="A0A3D9HR53"/>